<keyword evidence="2" id="KW-1185">Reference proteome</keyword>
<accession>Q2SDE3</accession>
<dbReference type="InterPro" id="IPR003673">
    <property type="entry name" value="CoA-Trfase_fam_III"/>
</dbReference>
<dbReference type="KEGG" id="hch:HCH_04632"/>
<dbReference type="SUPFAM" id="SSF89796">
    <property type="entry name" value="CoA-transferase family III (CaiB/BaiF)"/>
    <property type="match status" value="1"/>
</dbReference>
<dbReference type="eggNOG" id="COG1804">
    <property type="taxonomic scope" value="Bacteria"/>
</dbReference>
<reference evidence="1 2" key="1">
    <citation type="journal article" date="2005" name="Nucleic Acids Res.">
        <title>Genomic blueprint of Hahella chejuensis, a marine microbe producing an algicidal agent.</title>
        <authorList>
            <person name="Jeong H."/>
            <person name="Yim J.H."/>
            <person name="Lee C."/>
            <person name="Choi S.-H."/>
            <person name="Park Y.K."/>
            <person name="Yoon S.H."/>
            <person name="Hur C.-G."/>
            <person name="Kang H.-Y."/>
            <person name="Kim D."/>
            <person name="Lee H.H."/>
            <person name="Park K.H."/>
            <person name="Park S.-H."/>
            <person name="Park H.-S."/>
            <person name="Lee H.K."/>
            <person name="Oh T.K."/>
            <person name="Kim J.F."/>
        </authorList>
    </citation>
    <scope>NUCLEOTIDE SEQUENCE [LARGE SCALE GENOMIC DNA]</scope>
    <source>
        <strain evidence="1 2">KCTC 2396</strain>
    </source>
</reference>
<dbReference type="AlphaFoldDB" id="Q2SDE3"/>
<dbReference type="EMBL" id="CP000155">
    <property type="protein sequence ID" value="ABC31331.1"/>
    <property type="molecule type" value="Genomic_DNA"/>
</dbReference>
<dbReference type="InterPro" id="IPR050509">
    <property type="entry name" value="CoA-transferase_III"/>
</dbReference>
<proteinExistence type="predicted"/>
<dbReference type="PANTHER" id="PTHR48228:SF5">
    <property type="entry name" value="ALPHA-METHYLACYL-COA RACEMASE"/>
    <property type="match status" value="1"/>
</dbReference>
<dbReference type="Pfam" id="PF02515">
    <property type="entry name" value="CoA_transf_3"/>
    <property type="match status" value="1"/>
</dbReference>
<dbReference type="HOGENOM" id="CLU_033975_0_0_6"/>
<dbReference type="Proteomes" id="UP000000238">
    <property type="component" value="Chromosome"/>
</dbReference>
<evidence type="ECO:0000313" key="2">
    <source>
        <dbReference type="Proteomes" id="UP000000238"/>
    </source>
</evidence>
<dbReference type="InterPro" id="IPR044855">
    <property type="entry name" value="CoA-Trfase_III_dom3_sf"/>
</dbReference>
<dbReference type="InterPro" id="IPR023606">
    <property type="entry name" value="CoA-Trfase_III_dom_1_sf"/>
</dbReference>
<evidence type="ECO:0000313" key="1">
    <source>
        <dbReference type="EMBL" id="ABC31331.1"/>
    </source>
</evidence>
<organism evidence="1 2">
    <name type="scientific">Hahella chejuensis (strain KCTC 2396)</name>
    <dbReference type="NCBI Taxonomy" id="349521"/>
    <lineage>
        <taxon>Bacteria</taxon>
        <taxon>Pseudomonadati</taxon>
        <taxon>Pseudomonadota</taxon>
        <taxon>Gammaproteobacteria</taxon>
        <taxon>Oceanospirillales</taxon>
        <taxon>Hahellaceae</taxon>
        <taxon>Hahella</taxon>
    </lineage>
</organism>
<gene>
    <name evidence="1" type="ordered locus">HCH_04632</name>
</gene>
<dbReference type="RefSeq" id="WP_011398396.1">
    <property type="nucleotide sequence ID" value="NC_007645.1"/>
</dbReference>
<dbReference type="OrthoDB" id="9058532at2"/>
<name>Q2SDE3_HAHCH</name>
<dbReference type="Gene3D" id="3.30.1540.10">
    <property type="entry name" value="formyl-coa transferase, domain 3"/>
    <property type="match status" value="1"/>
</dbReference>
<keyword evidence="1" id="KW-0808">Transferase</keyword>
<dbReference type="GO" id="GO:0016740">
    <property type="term" value="F:transferase activity"/>
    <property type="evidence" value="ECO:0007669"/>
    <property type="project" value="UniProtKB-KW"/>
</dbReference>
<dbReference type="PANTHER" id="PTHR48228">
    <property type="entry name" value="SUCCINYL-COA--D-CITRAMALATE COA-TRANSFERASE"/>
    <property type="match status" value="1"/>
</dbReference>
<sequence length="400" mass="43515">MSAPLSSLKILDFSTLLPGPCATMMLADMGAQVLRIESPTRTDLLRVVPPMVGEVSASHAYLNRGKRSLTLDLKQPQAVDIVKKLILEYDILVEQFRPGVMQRLGLDYETLRAINPRVIYCSITGYGQSGPYRDRPGHDINYLALAGVSSYSGRAESGPSPFGVQAADVAGGSHHAVMGILAAVVQRQLNGEGRRIDISMSDAALAMNHMAMAGYLATGEDPQLEKEILNGGGCYDYYRTQDGRYLSVGALEPQFAEALCRALDVPHMLPLMLSPRELDRQASKQKLTEIFLGKTLAEWRQVFASVDACVEPVLSLSEAENHPHFKARDMFCQVSDDDGVSRKQLASPIKFEGDAFVPGRAGAALGQHSQEVLTELGFNDAEIDALMEQGGSSSPKKRFN</sequence>
<dbReference type="Gene3D" id="3.40.50.10540">
    <property type="entry name" value="Crotonobetainyl-coa:carnitine coa-transferase, domain 1"/>
    <property type="match status" value="1"/>
</dbReference>
<dbReference type="STRING" id="349521.HCH_04632"/>
<protein>
    <submittedName>
        <fullName evidence="1">Predicted acyl-CoA transferase/carnitine dehydratase</fullName>
    </submittedName>
</protein>